<dbReference type="Proteomes" id="UP000799539">
    <property type="component" value="Unassembled WGS sequence"/>
</dbReference>
<dbReference type="EMBL" id="ML992666">
    <property type="protein sequence ID" value="KAF2215148.1"/>
    <property type="molecule type" value="Genomic_DNA"/>
</dbReference>
<dbReference type="InterPro" id="IPR016656">
    <property type="entry name" value="TFIIE-bsu"/>
</dbReference>
<feature type="domain" description="TFIIE beta" evidence="9">
    <location>
        <begin position="64"/>
        <end position="152"/>
    </location>
</feature>
<dbReference type="PANTHER" id="PTHR12716:SF8">
    <property type="entry name" value="TRANSCRIPTION INITIATION FACTOR IIE SUBUNIT BETA"/>
    <property type="match status" value="1"/>
</dbReference>
<evidence type="ECO:0000256" key="4">
    <source>
        <dbReference type="ARBA" id="ARBA00023163"/>
    </source>
</evidence>
<comment type="function">
    <text evidence="6 7">Recruits TFIIH to the initiation complex and stimulates the RNA polymerase II C-terminal domain kinase and DNA-dependent ATPase activities of TFIIH. Both TFIIH and TFIIE are required for promoter clearance by RNA polymerase.</text>
</comment>
<evidence type="ECO:0000256" key="1">
    <source>
        <dbReference type="ARBA" id="ARBA00004123"/>
    </source>
</evidence>
<accession>A0A6A6FPP0</accession>
<evidence type="ECO:0000256" key="6">
    <source>
        <dbReference type="ARBA" id="ARBA00025581"/>
    </source>
</evidence>
<dbReference type="PROSITE" id="PS51351">
    <property type="entry name" value="TFIIE_BETA_C"/>
    <property type="match status" value="1"/>
</dbReference>
<feature type="region of interest" description="Disordered" evidence="8">
    <location>
        <begin position="14"/>
        <end position="66"/>
    </location>
</feature>
<keyword evidence="4 7" id="KW-0804">Transcription</keyword>
<dbReference type="GO" id="GO:0001097">
    <property type="term" value="F:TFIIH-class transcription factor complex binding"/>
    <property type="evidence" value="ECO:0007669"/>
    <property type="project" value="TreeGrafter"/>
</dbReference>
<keyword evidence="2 7" id="KW-0805">Transcription regulation</keyword>
<protein>
    <recommendedName>
        <fullName evidence="7">Transcription initiation factor IIE subunit beta</fullName>
    </recommendedName>
</protein>
<feature type="region of interest" description="Disordered" evidence="8">
    <location>
        <begin position="243"/>
        <end position="293"/>
    </location>
</feature>
<comment type="subcellular location">
    <subcellularLocation>
        <location evidence="1 7">Nucleus</location>
    </subcellularLocation>
</comment>
<dbReference type="AlphaFoldDB" id="A0A6A6FPP0"/>
<dbReference type="GO" id="GO:0003677">
    <property type="term" value="F:DNA binding"/>
    <property type="evidence" value="ECO:0007669"/>
    <property type="project" value="UniProtKB-UniRule"/>
</dbReference>
<evidence type="ECO:0000259" key="9">
    <source>
        <dbReference type="PROSITE" id="PS51351"/>
    </source>
</evidence>
<dbReference type="InterPro" id="IPR003166">
    <property type="entry name" value="TFIIE_bsu_DNA-bd"/>
</dbReference>
<feature type="compositionally biased region" description="Basic and acidic residues" evidence="8">
    <location>
        <begin position="256"/>
        <end position="265"/>
    </location>
</feature>
<keyword evidence="3 7" id="KW-0238">DNA-binding</keyword>
<dbReference type="GO" id="GO:0005673">
    <property type="term" value="C:transcription factor TFIIE complex"/>
    <property type="evidence" value="ECO:0007669"/>
    <property type="project" value="UniProtKB-UniRule"/>
</dbReference>
<keyword evidence="5 7" id="KW-0539">Nucleus</keyword>
<dbReference type="GO" id="GO:0006367">
    <property type="term" value="P:transcription initiation at RNA polymerase II promoter"/>
    <property type="evidence" value="ECO:0007669"/>
    <property type="project" value="UniProtKB-UniRule"/>
</dbReference>
<keyword evidence="11" id="KW-1185">Reference proteome</keyword>
<feature type="compositionally biased region" description="Basic residues" evidence="8">
    <location>
        <begin position="266"/>
        <end position="276"/>
    </location>
</feature>
<evidence type="ECO:0000313" key="10">
    <source>
        <dbReference type="EMBL" id="KAF2215148.1"/>
    </source>
</evidence>
<evidence type="ECO:0000256" key="3">
    <source>
        <dbReference type="ARBA" id="ARBA00023125"/>
    </source>
</evidence>
<evidence type="ECO:0000256" key="7">
    <source>
        <dbReference type="PIRNR" id="PIRNR016398"/>
    </source>
</evidence>
<comment type="subunit">
    <text evidence="7">Tetramer of two alpha and two beta chains.</text>
</comment>
<gene>
    <name evidence="10" type="ORF">CERZMDRAFT_82209</name>
</gene>
<dbReference type="InterPro" id="IPR040501">
    <property type="entry name" value="TFA2_Winged_2"/>
</dbReference>
<feature type="compositionally biased region" description="Low complexity" evidence="8">
    <location>
        <begin position="22"/>
        <end position="50"/>
    </location>
</feature>
<evidence type="ECO:0000256" key="2">
    <source>
        <dbReference type="ARBA" id="ARBA00023015"/>
    </source>
</evidence>
<dbReference type="PIRSF" id="PIRSF016398">
    <property type="entry name" value="TFIIE-beta"/>
    <property type="match status" value="1"/>
</dbReference>
<comment type="similarity">
    <text evidence="7">Belongs to the TFIIE beta subunit family.</text>
</comment>
<proteinExistence type="inferred from homology"/>
<evidence type="ECO:0000256" key="8">
    <source>
        <dbReference type="SAM" id="MobiDB-lite"/>
    </source>
</evidence>
<evidence type="ECO:0000313" key="11">
    <source>
        <dbReference type="Proteomes" id="UP000799539"/>
    </source>
</evidence>
<name>A0A6A6FPP0_9PEZI</name>
<dbReference type="OrthoDB" id="5323195at2759"/>
<reference evidence="10" key="1">
    <citation type="journal article" date="2020" name="Stud. Mycol.">
        <title>101 Dothideomycetes genomes: a test case for predicting lifestyles and emergence of pathogens.</title>
        <authorList>
            <person name="Haridas S."/>
            <person name="Albert R."/>
            <person name="Binder M."/>
            <person name="Bloem J."/>
            <person name="Labutti K."/>
            <person name="Salamov A."/>
            <person name="Andreopoulos B."/>
            <person name="Baker S."/>
            <person name="Barry K."/>
            <person name="Bills G."/>
            <person name="Bluhm B."/>
            <person name="Cannon C."/>
            <person name="Castanera R."/>
            <person name="Culley D."/>
            <person name="Daum C."/>
            <person name="Ezra D."/>
            <person name="Gonzalez J."/>
            <person name="Henrissat B."/>
            <person name="Kuo A."/>
            <person name="Liang C."/>
            <person name="Lipzen A."/>
            <person name="Lutzoni F."/>
            <person name="Magnuson J."/>
            <person name="Mondo S."/>
            <person name="Nolan M."/>
            <person name="Ohm R."/>
            <person name="Pangilinan J."/>
            <person name="Park H.-J."/>
            <person name="Ramirez L."/>
            <person name="Alfaro M."/>
            <person name="Sun H."/>
            <person name="Tritt A."/>
            <person name="Yoshinaga Y."/>
            <person name="Zwiers L.-H."/>
            <person name="Turgeon B."/>
            <person name="Goodwin S."/>
            <person name="Spatafora J."/>
            <person name="Crous P."/>
            <person name="Grigoriev I."/>
        </authorList>
    </citation>
    <scope>NUCLEOTIDE SEQUENCE</scope>
    <source>
        <strain evidence="10">SCOH1-5</strain>
    </source>
</reference>
<sequence length="293" mass="32668">MSLSSKLASYKQEIADATTRNTAHSRPAGASAAPARTATPKPATPAPAAEAAKRTHDDAFSAPAAAGGPSGFVGEELLTQVHYAIDKLKSNKLEPMTFDSLISYLSLPNDALKRKPVIKRALQFNERVEFIPADRSASGKDSFRYRPKHPVTNGEELKSYLARQITAAGIPVKELKDGWPDCQKTIDQLEREHFLLATRNKKDNTAKMVWPDSPAYHTQISDDFINFWTKTKLPATEGEIRNDLEKAGITPTSQVKEIKRNDMKKKERKKPNRRGGKTTNQHMMGILRNYDRK</sequence>
<organism evidence="10 11">
    <name type="scientific">Cercospora zeae-maydis SCOH1-5</name>
    <dbReference type="NCBI Taxonomy" id="717836"/>
    <lineage>
        <taxon>Eukaryota</taxon>
        <taxon>Fungi</taxon>
        <taxon>Dikarya</taxon>
        <taxon>Ascomycota</taxon>
        <taxon>Pezizomycotina</taxon>
        <taxon>Dothideomycetes</taxon>
        <taxon>Dothideomycetidae</taxon>
        <taxon>Mycosphaerellales</taxon>
        <taxon>Mycosphaerellaceae</taxon>
        <taxon>Cercospora</taxon>
    </lineage>
</organism>
<dbReference type="Pfam" id="PF02186">
    <property type="entry name" value="TFIIE_beta"/>
    <property type="match status" value="1"/>
</dbReference>
<dbReference type="PANTHER" id="PTHR12716">
    <property type="entry name" value="TRANSCRIPTION INITIATION FACTOR IIE, BETA SUBUNIT"/>
    <property type="match status" value="1"/>
</dbReference>
<evidence type="ECO:0000256" key="5">
    <source>
        <dbReference type="ARBA" id="ARBA00023242"/>
    </source>
</evidence>
<dbReference type="Pfam" id="PF18121">
    <property type="entry name" value="TFA2_Winged_2"/>
    <property type="match status" value="1"/>
</dbReference>